<dbReference type="PROSITE" id="PS50011">
    <property type="entry name" value="PROTEIN_KINASE_DOM"/>
    <property type="match status" value="1"/>
</dbReference>
<dbReference type="InterPro" id="IPR051334">
    <property type="entry name" value="SRPK"/>
</dbReference>
<dbReference type="EMBL" id="JAUEPS010000076">
    <property type="protein sequence ID" value="KAK0440488.1"/>
    <property type="molecule type" value="Genomic_DNA"/>
</dbReference>
<gene>
    <name evidence="10" type="ORF">EV420DRAFT_1650509</name>
</gene>
<keyword evidence="6" id="KW-0067">ATP-binding</keyword>
<evidence type="ECO:0000259" key="9">
    <source>
        <dbReference type="PROSITE" id="PS50011"/>
    </source>
</evidence>
<proteinExistence type="predicted"/>
<dbReference type="InterPro" id="IPR000719">
    <property type="entry name" value="Prot_kinase_dom"/>
</dbReference>
<evidence type="ECO:0000256" key="8">
    <source>
        <dbReference type="ARBA" id="ARBA00048679"/>
    </source>
</evidence>
<dbReference type="GO" id="GO:0005634">
    <property type="term" value="C:nucleus"/>
    <property type="evidence" value="ECO:0007669"/>
    <property type="project" value="TreeGrafter"/>
</dbReference>
<dbReference type="AlphaFoldDB" id="A0AA39JHA1"/>
<evidence type="ECO:0000256" key="2">
    <source>
        <dbReference type="ARBA" id="ARBA00022527"/>
    </source>
</evidence>
<protein>
    <recommendedName>
        <fullName evidence="1">non-specific serine/threonine protein kinase</fullName>
        <ecNumber evidence="1">2.7.11.1</ecNumber>
    </recommendedName>
</protein>
<reference evidence="10" key="1">
    <citation type="submission" date="2023-06" db="EMBL/GenBank/DDBJ databases">
        <authorList>
            <consortium name="Lawrence Berkeley National Laboratory"/>
            <person name="Ahrendt S."/>
            <person name="Sahu N."/>
            <person name="Indic B."/>
            <person name="Wong-Bajracharya J."/>
            <person name="Merenyi Z."/>
            <person name="Ke H.-M."/>
            <person name="Monk M."/>
            <person name="Kocsube S."/>
            <person name="Drula E."/>
            <person name="Lipzen A."/>
            <person name="Balint B."/>
            <person name="Henrissat B."/>
            <person name="Andreopoulos B."/>
            <person name="Martin F.M."/>
            <person name="Harder C.B."/>
            <person name="Rigling D."/>
            <person name="Ford K.L."/>
            <person name="Foster G.D."/>
            <person name="Pangilinan J."/>
            <person name="Papanicolaou A."/>
            <person name="Barry K."/>
            <person name="LaButti K."/>
            <person name="Viragh M."/>
            <person name="Koriabine M."/>
            <person name="Yan M."/>
            <person name="Riley R."/>
            <person name="Champramary S."/>
            <person name="Plett K.L."/>
            <person name="Tsai I.J."/>
            <person name="Slot J."/>
            <person name="Sipos G."/>
            <person name="Plett J."/>
            <person name="Nagy L.G."/>
            <person name="Grigoriev I.V."/>
        </authorList>
    </citation>
    <scope>NUCLEOTIDE SEQUENCE</scope>
    <source>
        <strain evidence="10">CCBAS 213</strain>
    </source>
</reference>
<comment type="catalytic activity">
    <reaction evidence="8">
        <text>L-seryl-[protein] + ATP = O-phospho-L-seryl-[protein] + ADP + H(+)</text>
        <dbReference type="Rhea" id="RHEA:17989"/>
        <dbReference type="Rhea" id="RHEA-COMP:9863"/>
        <dbReference type="Rhea" id="RHEA-COMP:11604"/>
        <dbReference type="ChEBI" id="CHEBI:15378"/>
        <dbReference type="ChEBI" id="CHEBI:29999"/>
        <dbReference type="ChEBI" id="CHEBI:30616"/>
        <dbReference type="ChEBI" id="CHEBI:83421"/>
        <dbReference type="ChEBI" id="CHEBI:456216"/>
        <dbReference type="EC" id="2.7.11.1"/>
    </reaction>
</comment>
<dbReference type="SUPFAM" id="SSF56112">
    <property type="entry name" value="Protein kinase-like (PK-like)"/>
    <property type="match status" value="1"/>
</dbReference>
<evidence type="ECO:0000256" key="3">
    <source>
        <dbReference type="ARBA" id="ARBA00022679"/>
    </source>
</evidence>
<evidence type="ECO:0000256" key="5">
    <source>
        <dbReference type="ARBA" id="ARBA00022777"/>
    </source>
</evidence>
<evidence type="ECO:0000256" key="7">
    <source>
        <dbReference type="ARBA" id="ARBA00047899"/>
    </source>
</evidence>
<sequence>MSLEELTCKMLPNKFPIPICKQIIKQWLLSLDFLHREHSIVHTDLKLDNLLLHVEDMKCIPSLETSETSAIDLSCIFLRPSAVVTSELGVASKIEKVYFWILYGLPVNIWNLGCLAFELMTYCWLFNPPSNVSMVTK</sequence>
<accession>A0AA39JHA1</accession>
<evidence type="ECO:0000313" key="10">
    <source>
        <dbReference type="EMBL" id="KAK0440488.1"/>
    </source>
</evidence>
<comment type="caution">
    <text evidence="10">The sequence shown here is derived from an EMBL/GenBank/DDBJ whole genome shotgun (WGS) entry which is preliminary data.</text>
</comment>
<keyword evidence="5" id="KW-0418">Kinase</keyword>
<dbReference type="GO" id="GO:0005524">
    <property type="term" value="F:ATP binding"/>
    <property type="evidence" value="ECO:0007669"/>
    <property type="project" value="UniProtKB-KW"/>
</dbReference>
<dbReference type="RefSeq" id="XP_060323649.1">
    <property type="nucleotide sequence ID" value="XM_060478460.1"/>
</dbReference>
<evidence type="ECO:0000256" key="6">
    <source>
        <dbReference type="ARBA" id="ARBA00022840"/>
    </source>
</evidence>
<dbReference type="GeneID" id="85362008"/>
<keyword evidence="4" id="KW-0547">Nucleotide-binding</keyword>
<dbReference type="InterPro" id="IPR011009">
    <property type="entry name" value="Kinase-like_dom_sf"/>
</dbReference>
<organism evidence="10 11">
    <name type="scientific">Armillaria tabescens</name>
    <name type="common">Ringless honey mushroom</name>
    <name type="synonym">Agaricus tabescens</name>
    <dbReference type="NCBI Taxonomy" id="1929756"/>
    <lineage>
        <taxon>Eukaryota</taxon>
        <taxon>Fungi</taxon>
        <taxon>Dikarya</taxon>
        <taxon>Basidiomycota</taxon>
        <taxon>Agaricomycotina</taxon>
        <taxon>Agaricomycetes</taxon>
        <taxon>Agaricomycetidae</taxon>
        <taxon>Agaricales</taxon>
        <taxon>Marasmiineae</taxon>
        <taxon>Physalacriaceae</taxon>
        <taxon>Desarmillaria</taxon>
    </lineage>
</organism>
<dbReference type="GO" id="GO:0050684">
    <property type="term" value="P:regulation of mRNA processing"/>
    <property type="evidence" value="ECO:0007669"/>
    <property type="project" value="TreeGrafter"/>
</dbReference>
<dbReference type="InterPro" id="IPR008271">
    <property type="entry name" value="Ser/Thr_kinase_AS"/>
</dbReference>
<evidence type="ECO:0000313" key="11">
    <source>
        <dbReference type="Proteomes" id="UP001175211"/>
    </source>
</evidence>
<dbReference type="Gene3D" id="1.10.510.10">
    <property type="entry name" value="Transferase(Phosphotransferase) domain 1"/>
    <property type="match status" value="1"/>
</dbReference>
<feature type="domain" description="Protein kinase" evidence="9">
    <location>
        <begin position="1"/>
        <end position="137"/>
    </location>
</feature>
<comment type="catalytic activity">
    <reaction evidence="7">
        <text>L-threonyl-[protein] + ATP = O-phospho-L-threonyl-[protein] + ADP + H(+)</text>
        <dbReference type="Rhea" id="RHEA:46608"/>
        <dbReference type="Rhea" id="RHEA-COMP:11060"/>
        <dbReference type="Rhea" id="RHEA-COMP:11605"/>
        <dbReference type="ChEBI" id="CHEBI:15378"/>
        <dbReference type="ChEBI" id="CHEBI:30013"/>
        <dbReference type="ChEBI" id="CHEBI:30616"/>
        <dbReference type="ChEBI" id="CHEBI:61977"/>
        <dbReference type="ChEBI" id="CHEBI:456216"/>
        <dbReference type="EC" id="2.7.11.1"/>
    </reaction>
</comment>
<dbReference type="PANTHER" id="PTHR47634">
    <property type="entry name" value="PROTEIN KINASE DOMAIN-CONTAINING PROTEIN-RELATED"/>
    <property type="match status" value="1"/>
</dbReference>
<dbReference type="Proteomes" id="UP001175211">
    <property type="component" value="Unassembled WGS sequence"/>
</dbReference>
<dbReference type="PROSITE" id="PS00108">
    <property type="entry name" value="PROTEIN_KINASE_ST"/>
    <property type="match status" value="1"/>
</dbReference>
<dbReference type="PANTHER" id="PTHR47634:SF9">
    <property type="entry name" value="PROTEIN KINASE DOMAIN-CONTAINING PROTEIN-RELATED"/>
    <property type="match status" value="1"/>
</dbReference>
<keyword evidence="11" id="KW-1185">Reference proteome</keyword>
<evidence type="ECO:0000256" key="4">
    <source>
        <dbReference type="ARBA" id="ARBA00022741"/>
    </source>
</evidence>
<dbReference type="GO" id="GO:0005737">
    <property type="term" value="C:cytoplasm"/>
    <property type="evidence" value="ECO:0007669"/>
    <property type="project" value="TreeGrafter"/>
</dbReference>
<dbReference type="EC" id="2.7.11.1" evidence="1"/>
<dbReference type="GO" id="GO:0004674">
    <property type="term" value="F:protein serine/threonine kinase activity"/>
    <property type="evidence" value="ECO:0007669"/>
    <property type="project" value="UniProtKB-KW"/>
</dbReference>
<name>A0AA39JHA1_ARMTA</name>
<evidence type="ECO:0000256" key="1">
    <source>
        <dbReference type="ARBA" id="ARBA00012513"/>
    </source>
</evidence>
<dbReference type="GO" id="GO:0000245">
    <property type="term" value="P:spliceosomal complex assembly"/>
    <property type="evidence" value="ECO:0007669"/>
    <property type="project" value="TreeGrafter"/>
</dbReference>
<keyword evidence="2" id="KW-0723">Serine/threonine-protein kinase</keyword>
<keyword evidence="3" id="KW-0808">Transferase</keyword>